<comment type="cofactor">
    <cofactor evidence="4">
        <name>Fe(2+)</name>
        <dbReference type="ChEBI" id="CHEBI:29033"/>
    </cofactor>
    <text evidence="4">Binds 1 Fe(2+) ion per subunit.</text>
</comment>
<keyword evidence="2 4" id="KW-0479">Metal-binding</keyword>
<feature type="binding site" evidence="4">
    <location>
        <position position="596"/>
    </location>
    <ligand>
        <name>Fe cation</name>
        <dbReference type="ChEBI" id="CHEBI:24875"/>
        <note>catalytic</note>
    </ligand>
</feature>
<protein>
    <recommendedName>
        <fullName evidence="7">Dioxygenase</fullName>
    </recommendedName>
</protein>
<accession>A0A6U7ZC62</accession>
<keyword evidence="3 4" id="KW-0408">Iron</keyword>
<dbReference type="GO" id="GO:0046872">
    <property type="term" value="F:metal ion binding"/>
    <property type="evidence" value="ECO:0007669"/>
    <property type="project" value="UniProtKB-KW"/>
</dbReference>
<feature type="binding site" evidence="4">
    <location>
        <position position="276"/>
    </location>
    <ligand>
        <name>Fe cation</name>
        <dbReference type="ChEBI" id="CHEBI:24875"/>
        <note>catalytic</note>
    </ligand>
</feature>
<evidence type="ECO:0008006" key="7">
    <source>
        <dbReference type="Google" id="ProtNLM"/>
    </source>
</evidence>
<sequence length="604" mass="67252">MPIEEVSQIGIDLPNIGVPVKQNDLFATSTQSNNTLRHGLVGVLAFAVFVVGVAFHRRQSSAAHQRLLPLDSVSTREVPVKDVNYIPAEQTRVGQFEVDEQIDFLLDDFKKGWQSQSNEFDYVFTEAMVEGQIPEDFPEGTLYRNGPGLLETPDGKAINQPFDGDGYVCAFKFGKNKTSFSSKFVRTEGYMKEQEAGRALYRGAFSTGNTTGSWFYNPFDMNFKNIANTGVVAWGDKLLALWEGGLPHSLDQDTLETRGIDRLGDVLPAKGEFAAHYRTIDGRFVNFGAKSSGTDLVLRIWEFGAGGFNVLDYTEHTVTGEPFAFVHDFLVSENYYLFYLNPIELDGKQFVTEYLFAKTSIAECLKMKPGKAGQWYLVPRGEAKARGEQPQRIGVPLGITQFIFHHANCYEEDGLIYADSVCLEGGMDFSANLDSVTRGYFRGSGYGGTGPWTGLFRHVLDPVKGTVRRYRLADRGCEFPQINNNYLGKPYRYVYAAASATRGPYFGPNMGIMKKDLLAPEGYQDFWKAPSARQYSGEPIFVPKVGAQEEDDGYVLSLMWDAEVNLSYLAILDAKNLQRGPVAKLMMPHHLGFGLHGSWKPATA</sequence>
<dbReference type="PANTHER" id="PTHR10543:SF138">
    <property type="entry name" value="CAROTENOID OXYGENASE"/>
    <property type="match status" value="1"/>
</dbReference>
<organism evidence="5">
    <name type="scientific">Eutreptiella gymnastica</name>
    <dbReference type="NCBI Taxonomy" id="73025"/>
    <lineage>
        <taxon>Eukaryota</taxon>
        <taxon>Discoba</taxon>
        <taxon>Euglenozoa</taxon>
        <taxon>Euglenida</taxon>
        <taxon>Spirocuta</taxon>
        <taxon>Euglenophyceae</taxon>
        <taxon>Eutreptiales</taxon>
        <taxon>Eutreptiaceae</taxon>
        <taxon>Eutreptiella</taxon>
    </lineage>
</organism>
<dbReference type="EMBL" id="HBGA01051827">
    <property type="protein sequence ID" value="CAD9007958.1"/>
    <property type="molecule type" value="Transcribed_RNA"/>
</dbReference>
<gene>
    <name evidence="5" type="ORF">EGYM00392_LOCUS19052</name>
    <name evidence="6" type="ORF">EGYM00392_LOCUS19053</name>
</gene>
<feature type="binding site" evidence="4">
    <location>
        <position position="405"/>
    </location>
    <ligand>
        <name>Fe cation</name>
        <dbReference type="ChEBI" id="CHEBI:24875"/>
        <note>catalytic</note>
    </ligand>
</feature>
<name>A0A6U7ZC62_9EUGL</name>
<dbReference type="EMBL" id="HBGA01051828">
    <property type="protein sequence ID" value="CAD9007959.1"/>
    <property type="molecule type" value="Transcribed_RNA"/>
</dbReference>
<evidence type="ECO:0000256" key="1">
    <source>
        <dbReference type="ARBA" id="ARBA00006787"/>
    </source>
</evidence>
<dbReference type="GO" id="GO:0016121">
    <property type="term" value="P:carotene catabolic process"/>
    <property type="evidence" value="ECO:0007669"/>
    <property type="project" value="TreeGrafter"/>
</dbReference>
<feature type="binding site" evidence="4">
    <location>
        <position position="327"/>
    </location>
    <ligand>
        <name>Fe cation</name>
        <dbReference type="ChEBI" id="CHEBI:24875"/>
        <note>catalytic</note>
    </ligand>
</feature>
<evidence type="ECO:0000256" key="4">
    <source>
        <dbReference type="PIRSR" id="PIRSR604294-1"/>
    </source>
</evidence>
<evidence type="ECO:0000313" key="5">
    <source>
        <dbReference type="EMBL" id="CAD9007958.1"/>
    </source>
</evidence>
<dbReference type="GO" id="GO:0010436">
    <property type="term" value="F:carotenoid dioxygenase activity"/>
    <property type="evidence" value="ECO:0007669"/>
    <property type="project" value="TreeGrafter"/>
</dbReference>
<dbReference type="InterPro" id="IPR004294">
    <property type="entry name" value="Carotenoid_Oase"/>
</dbReference>
<evidence type="ECO:0000313" key="6">
    <source>
        <dbReference type="EMBL" id="CAD9007959.1"/>
    </source>
</evidence>
<dbReference type="AlphaFoldDB" id="A0A6U7ZC62"/>
<dbReference type="Pfam" id="PF03055">
    <property type="entry name" value="RPE65"/>
    <property type="match status" value="1"/>
</dbReference>
<evidence type="ECO:0000256" key="2">
    <source>
        <dbReference type="ARBA" id="ARBA00022723"/>
    </source>
</evidence>
<reference evidence="5" key="1">
    <citation type="submission" date="2021-01" db="EMBL/GenBank/DDBJ databases">
        <authorList>
            <person name="Corre E."/>
            <person name="Pelletier E."/>
            <person name="Niang G."/>
            <person name="Scheremetjew M."/>
            <person name="Finn R."/>
            <person name="Kale V."/>
            <person name="Holt S."/>
            <person name="Cochrane G."/>
            <person name="Meng A."/>
            <person name="Brown T."/>
            <person name="Cohen L."/>
        </authorList>
    </citation>
    <scope>NUCLEOTIDE SEQUENCE</scope>
    <source>
        <strain evidence="5">NIES-381</strain>
    </source>
</reference>
<proteinExistence type="inferred from homology"/>
<dbReference type="PANTHER" id="PTHR10543">
    <property type="entry name" value="BETA-CAROTENE DIOXYGENASE"/>
    <property type="match status" value="1"/>
</dbReference>
<comment type="similarity">
    <text evidence="1">Belongs to the carotenoid oxygenase family.</text>
</comment>
<evidence type="ECO:0000256" key="3">
    <source>
        <dbReference type="ARBA" id="ARBA00023004"/>
    </source>
</evidence>